<dbReference type="Gramene" id="LPERR07G15450.3">
    <property type="protein sequence ID" value="LPERR07G15450.3"/>
    <property type="gene ID" value="LPERR07G15450"/>
</dbReference>
<name>A0A0D9X037_9ORYZ</name>
<organism evidence="2 3">
    <name type="scientific">Leersia perrieri</name>
    <dbReference type="NCBI Taxonomy" id="77586"/>
    <lineage>
        <taxon>Eukaryota</taxon>
        <taxon>Viridiplantae</taxon>
        <taxon>Streptophyta</taxon>
        <taxon>Embryophyta</taxon>
        <taxon>Tracheophyta</taxon>
        <taxon>Spermatophyta</taxon>
        <taxon>Magnoliopsida</taxon>
        <taxon>Liliopsida</taxon>
        <taxon>Poales</taxon>
        <taxon>Poaceae</taxon>
        <taxon>BOP clade</taxon>
        <taxon>Oryzoideae</taxon>
        <taxon>Oryzeae</taxon>
        <taxon>Oryzinae</taxon>
        <taxon>Leersia</taxon>
    </lineage>
</organism>
<dbReference type="PANTHER" id="PTHR34709:SF52">
    <property type="entry name" value="OS07G0548100 PROTEIN"/>
    <property type="match status" value="1"/>
</dbReference>
<dbReference type="InterPro" id="IPR036047">
    <property type="entry name" value="F-box-like_dom_sf"/>
</dbReference>
<reference evidence="2 3" key="2">
    <citation type="submission" date="2013-12" db="EMBL/GenBank/DDBJ databases">
        <authorList>
            <person name="Yu Y."/>
            <person name="Lee S."/>
            <person name="de Baynast K."/>
            <person name="Wissotski M."/>
            <person name="Liu L."/>
            <person name="Talag J."/>
            <person name="Goicoechea J."/>
            <person name="Angelova A."/>
            <person name="Jetty R."/>
            <person name="Kudrna D."/>
            <person name="Golser W."/>
            <person name="Rivera L."/>
            <person name="Zhang J."/>
            <person name="Wing R."/>
        </authorList>
    </citation>
    <scope>NUCLEOTIDE SEQUENCE</scope>
</reference>
<dbReference type="InterPro" id="IPR032675">
    <property type="entry name" value="LRR_dom_sf"/>
</dbReference>
<dbReference type="HOGENOM" id="CLU_256869_0_0_1"/>
<sequence>MVKLVLIDDDGGEGEAGSTNVVPDTSPAPAPMDTEGDGDGRDRGGEGGSVPPGGNGDRADRLAEYGEGDECNANDAAPMDIDGDGDGSDRRGGGGGVDRISALHENILARILDHLVHLNDTRGAIRTCVLSKSWHDVWTWVPNFVLELRQHDDSSPVCRILRAHAASAATNIKDLLVFSVSAHSATPDAIVSWLRDAAPLVTGLLLFQNRSMATFNTLSQELWLEDHEIEDRGTFELPCFTRATTISLRLGFLGLSLPSSGVFAALRNLRLHNVLFNGEWTLDDAMFPFLEGLEICQSHGLASLTLRLKTLIQINLKSVVGMRRLNAMVPGLKQLDVSGCFGDVEHVEAVNIVAEELEELRWVDWYMSGLVNFSEMSHLQVLRPKRVFSYGWQRFFNSWCQGLLDLNDRLERLELFVVIAPGPDDDGVAPLMEGITRFPYIRNISIKLQTQGHAYGASVLHILTMCTGIAELTLINQEDFKVKNACPQDCICDRIPNWRDTDISMKFLEEVDILNFRGEQHELDFLELLVKASPALRRIRITCHRSFAAWEKLYDNVKSYARRETSVKVTQTLKTYRSAWHGGSGQRAGANRPTEFSHAWREDGGAVAAYQEQEGGCGANHEQPTRQRPTHRKKKPASMVKLVLIDDGGEGEISSSNVVPDTNPAPASAPMDVEGDDDGRDRGGGGSISLELDLSLSPPSGNGGSADRLPEYGSANDAAPMDIDGEGRDRNRRRRKRLARLGIIVIPARVDRLPRGVDRLSILPDELIACILNLLMDTHAVFRTSFLSNSWRLRRVWTWVPNLYMEIHQPNNSRHVSLVLEAYASPDAATSINVLSVVSMCSATANSTASWLRDAAPLVTGGLFFENRFTATTAMLHVELRLSDHEMVDRGSFELPCFTRVTTIVLYLGFLGISLPSSGVFAALRSLYLDGAKFDGECNLDDAMLPFLERLEIVMSRGLASLKLRLKNLIRMSLDSVVGMRRLNAVMPRLKKLSVYMCFFDHLEDVSIIAEEVEKLKWVDSYMPGLVNFNRMPRLLKLRPLDVYAYGWGQNLYNPSCQRLLNLHPGIHRLKLFVVIEPEQDAHGVAPLMEGITQLPYIWILFLELERQGHVYGASVLHILTKCTGIQKLTLRIKEHSQVESACPQNCICDRIPTWRNANISMKVLKELEVLNFRGEQHELDLLRLLVRAAPALRRIRITCHRSFAGCETLSVNVQSYAHPQTSVEVTQSD</sequence>
<dbReference type="STRING" id="77586.A0A0D9X037"/>
<dbReference type="SUPFAM" id="SSF52047">
    <property type="entry name" value="RNI-like"/>
    <property type="match status" value="1"/>
</dbReference>
<feature type="region of interest" description="Disordered" evidence="1">
    <location>
        <begin position="1"/>
        <end position="96"/>
    </location>
</feature>
<evidence type="ECO:0000313" key="2">
    <source>
        <dbReference type="EnsemblPlants" id="LPERR07G15450.1"/>
    </source>
</evidence>
<keyword evidence="3" id="KW-1185">Reference proteome</keyword>
<proteinExistence type="predicted"/>
<dbReference type="InterPro" id="IPR055312">
    <property type="entry name" value="FBL15-like"/>
</dbReference>
<reference evidence="2 3" key="1">
    <citation type="submission" date="2012-08" db="EMBL/GenBank/DDBJ databases">
        <title>Oryza genome evolution.</title>
        <authorList>
            <person name="Wing R.A."/>
        </authorList>
    </citation>
    <scope>NUCLEOTIDE SEQUENCE</scope>
</reference>
<evidence type="ECO:0000256" key="1">
    <source>
        <dbReference type="SAM" id="MobiDB-lite"/>
    </source>
</evidence>
<feature type="compositionally biased region" description="Gly residues" evidence="1">
    <location>
        <begin position="46"/>
        <end position="56"/>
    </location>
</feature>
<reference evidence="2" key="3">
    <citation type="submission" date="2015-04" db="UniProtKB">
        <authorList>
            <consortium name="EnsemblPlants"/>
        </authorList>
    </citation>
    <scope>IDENTIFICATION</scope>
</reference>
<feature type="compositionally biased region" description="Low complexity" evidence="1">
    <location>
        <begin position="688"/>
        <end position="700"/>
    </location>
</feature>
<evidence type="ECO:0008006" key="4">
    <source>
        <dbReference type="Google" id="ProtNLM"/>
    </source>
</evidence>
<dbReference type="SUPFAM" id="SSF81383">
    <property type="entry name" value="F-box domain"/>
    <property type="match status" value="2"/>
</dbReference>
<dbReference type="EnsemblPlants" id="LPERR07G15450.1">
    <property type="protein sequence ID" value="LPERR07G15450.1"/>
    <property type="gene ID" value="LPERR07G15450"/>
</dbReference>
<dbReference type="PANTHER" id="PTHR34709">
    <property type="entry name" value="OS10G0396666 PROTEIN"/>
    <property type="match status" value="1"/>
</dbReference>
<accession>A0A0D9X037</accession>
<dbReference type="Proteomes" id="UP000032180">
    <property type="component" value="Chromosome 7"/>
</dbReference>
<evidence type="ECO:0000313" key="3">
    <source>
        <dbReference type="Proteomes" id="UP000032180"/>
    </source>
</evidence>
<protein>
    <recommendedName>
        <fullName evidence="4">F-box domain-containing protein</fullName>
    </recommendedName>
</protein>
<dbReference type="AlphaFoldDB" id="A0A0D9X037"/>
<dbReference type="EnsemblPlants" id="LPERR07G15450.3">
    <property type="protein sequence ID" value="LPERR07G15450.3"/>
    <property type="gene ID" value="LPERR07G15450"/>
</dbReference>
<dbReference type="Gene3D" id="3.80.10.10">
    <property type="entry name" value="Ribonuclease Inhibitor"/>
    <property type="match status" value="2"/>
</dbReference>
<dbReference type="Gramene" id="LPERR07G15450.1">
    <property type="protein sequence ID" value="LPERR07G15450.1"/>
    <property type="gene ID" value="LPERR07G15450"/>
</dbReference>
<feature type="region of interest" description="Disordered" evidence="1">
    <location>
        <begin position="611"/>
        <end position="731"/>
    </location>
</feature>